<name>F0W2C8_9STRA</name>
<organism evidence="1">
    <name type="scientific">Albugo laibachii Nc14</name>
    <dbReference type="NCBI Taxonomy" id="890382"/>
    <lineage>
        <taxon>Eukaryota</taxon>
        <taxon>Sar</taxon>
        <taxon>Stramenopiles</taxon>
        <taxon>Oomycota</taxon>
        <taxon>Peronosporomycetes</taxon>
        <taxon>Albuginales</taxon>
        <taxon>Albuginaceae</taxon>
        <taxon>Albugo</taxon>
    </lineage>
</organism>
<sequence length="78" mass="8975">MLREYRTFVRIQLSASILHSDSVIALISTVNASWIITVCFPFQVQLGAKEKKEYINIPVQLSAIRAKYRLFGKVVRFT</sequence>
<dbReference type="HOGENOM" id="CLU_2627082_0_0_1"/>
<accession>F0W2C8</accession>
<reference evidence="1" key="1">
    <citation type="journal article" date="2011" name="PLoS Biol.">
        <title>Gene gain and loss during evolution of obligate parasitism in the white rust pathogen of Arabidopsis thaliana.</title>
        <authorList>
            <person name="Kemen E."/>
            <person name="Gardiner A."/>
            <person name="Schultz-Larsen T."/>
            <person name="Kemen A.C."/>
            <person name="Balmuth A.L."/>
            <person name="Robert-Seilaniantz A."/>
            <person name="Bailey K."/>
            <person name="Holub E."/>
            <person name="Studholme D.J."/>
            <person name="Maclean D."/>
            <person name="Jones J.D."/>
        </authorList>
    </citation>
    <scope>NUCLEOTIDE SEQUENCE</scope>
</reference>
<protein>
    <submittedName>
        <fullName evidence="1">AlNc14C9G1178 protein</fullName>
    </submittedName>
</protein>
<dbReference type="AlphaFoldDB" id="F0W2C8"/>
<evidence type="ECO:0000313" key="1">
    <source>
        <dbReference type="EMBL" id="CCA15213.1"/>
    </source>
</evidence>
<reference evidence="1" key="2">
    <citation type="submission" date="2011-02" db="EMBL/GenBank/DDBJ databases">
        <authorList>
            <person name="MacLean D."/>
        </authorList>
    </citation>
    <scope>NUCLEOTIDE SEQUENCE</scope>
</reference>
<dbReference type="EMBL" id="FR824054">
    <property type="protein sequence ID" value="CCA15213.1"/>
    <property type="molecule type" value="Genomic_DNA"/>
</dbReference>
<gene>
    <name evidence="1" type="primary">AlNc14C9G1178</name>
    <name evidence="1" type="ORF">ALNC14_013560</name>
</gene>
<proteinExistence type="predicted"/>